<dbReference type="Pfam" id="PF05137">
    <property type="entry name" value="PilN"/>
    <property type="match status" value="1"/>
</dbReference>
<dbReference type="Proteomes" id="UP000639516">
    <property type="component" value="Unassembled WGS sequence"/>
</dbReference>
<organism evidence="2 3">
    <name type="scientific">Bradyrhizobium campsiandrae</name>
    <dbReference type="NCBI Taxonomy" id="1729892"/>
    <lineage>
        <taxon>Bacteria</taxon>
        <taxon>Pseudomonadati</taxon>
        <taxon>Pseudomonadota</taxon>
        <taxon>Alphaproteobacteria</taxon>
        <taxon>Hyphomicrobiales</taxon>
        <taxon>Nitrobacteraceae</taxon>
        <taxon>Bradyrhizobium</taxon>
    </lineage>
</organism>
<keyword evidence="1" id="KW-0472">Membrane</keyword>
<name>A0ABR7UAV9_9BRAD</name>
<reference evidence="2 3" key="1">
    <citation type="journal article" date="2020" name="Arch. Microbiol.">
        <title>Bradyrhizobium campsiandrae sp. nov., a nitrogen-fixing bacterial strain isolated from a native leguminous tree from the Amazon adapted to flooded conditions.</title>
        <authorList>
            <person name="Cabral Michel D."/>
            <person name="Martins da Costa E."/>
            <person name="Azarias Guimaraes A."/>
            <person name="Soares de Carvalho T."/>
            <person name="Santos de Castro Caputo P."/>
            <person name="Willems A."/>
            <person name="de Souza Moreira F.M."/>
        </authorList>
    </citation>
    <scope>NUCLEOTIDE SEQUENCE [LARGE SCALE GENOMIC DNA]</scope>
    <source>
        <strain evidence="3">INPA 384B</strain>
    </source>
</reference>
<dbReference type="RefSeq" id="WP_188102247.1">
    <property type="nucleotide sequence ID" value="NZ_JAANIH010000025.1"/>
</dbReference>
<feature type="transmembrane region" description="Helical" evidence="1">
    <location>
        <begin position="206"/>
        <end position="229"/>
    </location>
</feature>
<proteinExistence type="predicted"/>
<keyword evidence="1" id="KW-0812">Transmembrane</keyword>
<dbReference type="EMBL" id="JAATTO010000030">
    <property type="protein sequence ID" value="MBC9980760.1"/>
    <property type="molecule type" value="Genomic_DNA"/>
</dbReference>
<keyword evidence="3" id="KW-1185">Reference proteome</keyword>
<keyword evidence="1" id="KW-1133">Transmembrane helix</keyword>
<comment type="caution">
    <text evidence="2">The sequence shown here is derived from an EMBL/GenBank/DDBJ whole genome shotgun (WGS) entry which is preliminary data.</text>
</comment>
<dbReference type="InterPro" id="IPR052534">
    <property type="entry name" value="Extracell_DNA_Util/SecSys_Comp"/>
</dbReference>
<protein>
    <submittedName>
        <fullName evidence="2">PilN domain-containing protein</fullName>
    </submittedName>
</protein>
<sequence>MSMISRFTAALSFWMDIVAEALSAPFANLSSSKRRITVIEDVDGIFTMRVASTSRDGEGALAARLVAFVDGALEGTLTPDWAAAVRGSSVELELQPDRFVFRPLELPGKAAEFLDGIIRSQIDRLTPWNATDALFHWTEPKNVDGERIGTTVVATGRAATASFVRAFSELGAAAVNVSTMTPEQGRATVFRYRSRERTTSSRLRPALAGGLIATAFLAMLSIGVGGYVAEHYETMQQQIQRRIGERRAILRGSQAGLGSSPLDLLIRRKQTTPSSVMVIEALSATLPQHTYATEIRIEGDKLQIVGLTRDAPSLIQILEQSPYFSGAGFFAPTTHAASETGERFHIEVKLKPYFGLGT</sequence>
<evidence type="ECO:0000313" key="3">
    <source>
        <dbReference type="Proteomes" id="UP000639516"/>
    </source>
</evidence>
<evidence type="ECO:0000313" key="2">
    <source>
        <dbReference type="EMBL" id="MBC9980760.1"/>
    </source>
</evidence>
<dbReference type="PANTHER" id="PTHR40278">
    <property type="entry name" value="DNA UTILIZATION PROTEIN HOFN"/>
    <property type="match status" value="1"/>
</dbReference>
<dbReference type="InterPro" id="IPR007813">
    <property type="entry name" value="PilN"/>
</dbReference>
<gene>
    <name evidence="2" type="ORF">HA482_21395</name>
</gene>
<dbReference type="PANTHER" id="PTHR40278:SF1">
    <property type="entry name" value="DNA UTILIZATION PROTEIN HOFN"/>
    <property type="match status" value="1"/>
</dbReference>
<accession>A0ABR7UAV9</accession>
<evidence type="ECO:0000256" key="1">
    <source>
        <dbReference type="SAM" id="Phobius"/>
    </source>
</evidence>